<keyword evidence="7 10" id="KW-1133">Transmembrane helix</keyword>
<proteinExistence type="inferred from homology"/>
<dbReference type="InterPro" id="IPR037294">
    <property type="entry name" value="ABC_BtuC-like"/>
</dbReference>
<dbReference type="EMBL" id="LBBT01000198">
    <property type="protein sequence ID" value="KKY01338.1"/>
    <property type="molecule type" value="Genomic_DNA"/>
</dbReference>
<keyword evidence="12" id="KW-1185">Reference proteome</keyword>
<gene>
    <name evidence="11" type="ORF">VN21_09280</name>
</gene>
<dbReference type="PANTHER" id="PTHR30472">
    <property type="entry name" value="FERRIC ENTEROBACTIN TRANSPORT SYSTEM PERMEASE PROTEIN"/>
    <property type="match status" value="1"/>
</dbReference>
<evidence type="ECO:0000313" key="12">
    <source>
        <dbReference type="Proteomes" id="UP000034407"/>
    </source>
</evidence>
<evidence type="ECO:0000256" key="6">
    <source>
        <dbReference type="ARBA" id="ARBA00022692"/>
    </source>
</evidence>
<feature type="transmembrane region" description="Helical" evidence="10">
    <location>
        <begin position="190"/>
        <end position="208"/>
    </location>
</feature>
<evidence type="ECO:0000256" key="9">
    <source>
        <dbReference type="ARBA" id="ARBA00023136"/>
    </source>
</evidence>
<dbReference type="InterPro" id="IPR000522">
    <property type="entry name" value="ABC_transptr_permease_BtuC"/>
</dbReference>
<evidence type="ECO:0000256" key="4">
    <source>
        <dbReference type="ARBA" id="ARBA00022475"/>
    </source>
</evidence>
<dbReference type="RefSeq" id="WP_046823008.1">
    <property type="nucleotide sequence ID" value="NZ_JBCLWQ010000002.1"/>
</dbReference>
<evidence type="ECO:0000256" key="5">
    <source>
        <dbReference type="ARBA" id="ARBA00022496"/>
    </source>
</evidence>
<dbReference type="PANTHER" id="PTHR30472:SF19">
    <property type="entry name" value="PETROBACTIN IMPORT SYSTEM PERMEASE PROTEIN YCLO"/>
    <property type="match status" value="1"/>
</dbReference>
<dbReference type="CDD" id="cd06550">
    <property type="entry name" value="TM_ABC_iron-siderophores_like"/>
    <property type="match status" value="1"/>
</dbReference>
<feature type="transmembrane region" description="Helical" evidence="10">
    <location>
        <begin position="145"/>
        <end position="169"/>
    </location>
</feature>
<keyword evidence="6 10" id="KW-0812">Transmembrane</keyword>
<dbReference type="Pfam" id="PF01032">
    <property type="entry name" value="FecCD"/>
    <property type="match status" value="1"/>
</dbReference>
<feature type="transmembrane region" description="Helical" evidence="10">
    <location>
        <begin position="21"/>
        <end position="44"/>
    </location>
</feature>
<evidence type="ECO:0000313" key="11">
    <source>
        <dbReference type="EMBL" id="KKY01338.1"/>
    </source>
</evidence>
<dbReference type="GO" id="GO:0005886">
    <property type="term" value="C:plasma membrane"/>
    <property type="evidence" value="ECO:0007669"/>
    <property type="project" value="UniProtKB-SubCell"/>
</dbReference>
<comment type="similarity">
    <text evidence="2">Belongs to the binding-protein-dependent transport system permease family. FecCD subfamily.</text>
</comment>
<evidence type="ECO:0000256" key="8">
    <source>
        <dbReference type="ARBA" id="ARBA00023004"/>
    </source>
</evidence>
<feature type="transmembrane region" description="Helical" evidence="10">
    <location>
        <begin position="116"/>
        <end position="133"/>
    </location>
</feature>
<name>A0A0M3DGB2_9FIRM</name>
<evidence type="ECO:0000256" key="2">
    <source>
        <dbReference type="ARBA" id="ARBA00007935"/>
    </source>
</evidence>
<comment type="caution">
    <text evidence="11">The sequence shown here is derived from an EMBL/GenBank/DDBJ whole genome shotgun (WGS) entry which is preliminary data.</text>
</comment>
<keyword evidence="9 10" id="KW-0472">Membrane</keyword>
<keyword evidence="8" id="KW-0408">Iron</keyword>
<evidence type="ECO:0000256" key="1">
    <source>
        <dbReference type="ARBA" id="ARBA00004651"/>
    </source>
</evidence>
<dbReference type="GO" id="GO:0022857">
    <property type="term" value="F:transmembrane transporter activity"/>
    <property type="evidence" value="ECO:0007669"/>
    <property type="project" value="InterPro"/>
</dbReference>
<feature type="transmembrane region" description="Helical" evidence="10">
    <location>
        <begin position="278"/>
        <end position="298"/>
    </location>
</feature>
<feature type="transmembrane region" description="Helical" evidence="10">
    <location>
        <begin position="56"/>
        <end position="76"/>
    </location>
</feature>
<organism evidence="11 12">
    <name type="scientific">Paraclostridium benzoelyticum</name>
    <dbReference type="NCBI Taxonomy" id="1629550"/>
    <lineage>
        <taxon>Bacteria</taxon>
        <taxon>Bacillati</taxon>
        <taxon>Bacillota</taxon>
        <taxon>Clostridia</taxon>
        <taxon>Peptostreptococcales</taxon>
        <taxon>Peptostreptococcaceae</taxon>
        <taxon>Paraclostridium</taxon>
    </lineage>
</organism>
<protein>
    <submittedName>
        <fullName evidence="11">Iron ABC transporter permease</fullName>
    </submittedName>
</protein>
<accession>A0A0M3DGB2</accession>
<dbReference type="PATRIC" id="fig|1629550.3.peg.1303"/>
<keyword evidence="5" id="KW-0406">Ion transport</keyword>
<comment type="subcellular location">
    <subcellularLocation>
        <location evidence="1">Cell membrane</location>
        <topology evidence="1">Multi-pass membrane protein</topology>
    </subcellularLocation>
</comment>
<keyword evidence="4" id="KW-1003">Cell membrane</keyword>
<dbReference type="GO" id="GO:0033214">
    <property type="term" value="P:siderophore-iron import into cell"/>
    <property type="evidence" value="ECO:0007669"/>
    <property type="project" value="TreeGrafter"/>
</dbReference>
<evidence type="ECO:0000256" key="10">
    <source>
        <dbReference type="SAM" id="Phobius"/>
    </source>
</evidence>
<keyword evidence="5" id="KW-0410">Iron transport</keyword>
<keyword evidence="3" id="KW-0813">Transport</keyword>
<sequence length="331" mass="36841">MQQLSTLEKEINININLKSKLYILGALIVIFSALFLTVGVNFDHIDYVMSQRIPKLIAIVITGGCIAFSSIIFQTITNNNILTPSVLGLDSLYVLIQTVIVFLLGVESSFITNKSSNFLLSSSLMILASFILYKKLFERSNNNVFFLLLVGMIFGTLFKSMSTFMQVVIDPNEYAALQNSLYASFSNVNTEILMMSVIMIIAIIPFIYDELKMLDVISLGKDHAINLGVNYDKAVKKLIIVVAMLVSISTALVGPITFLGLLVVNVAKQLFKTYKHTYLISASILISILTLVVGQFLVERVFTFTTTISVIINFIGGLYFIYLLLKESKNQ</sequence>
<dbReference type="Proteomes" id="UP000034407">
    <property type="component" value="Unassembled WGS sequence"/>
</dbReference>
<feature type="transmembrane region" description="Helical" evidence="10">
    <location>
        <begin position="304"/>
        <end position="325"/>
    </location>
</feature>
<dbReference type="AlphaFoldDB" id="A0A0M3DGB2"/>
<feature type="transmembrane region" description="Helical" evidence="10">
    <location>
        <begin position="238"/>
        <end position="266"/>
    </location>
</feature>
<dbReference type="Gene3D" id="1.10.3470.10">
    <property type="entry name" value="ABC transporter involved in vitamin B12 uptake, BtuC"/>
    <property type="match status" value="1"/>
</dbReference>
<dbReference type="SUPFAM" id="SSF81345">
    <property type="entry name" value="ABC transporter involved in vitamin B12 uptake, BtuC"/>
    <property type="match status" value="1"/>
</dbReference>
<feature type="transmembrane region" description="Helical" evidence="10">
    <location>
        <begin position="82"/>
        <end position="104"/>
    </location>
</feature>
<evidence type="ECO:0000256" key="3">
    <source>
        <dbReference type="ARBA" id="ARBA00022448"/>
    </source>
</evidence>
<evidence type="ECO:0000256" key="7">
    <source>
        <dbReference type="ARBA" id="ARBA00022989"/>
    </source>
</evidence>
<reference evidence="11 12" key="1">
    <citation type="submission" date="2015-04" db="EMBL/GenBank/DDBJ databases">
        <title>Microcin producing Clostridium sp. JC272T.</title>
        <authorList>
            <person name="Jyothsna T."/>
            <person name="Sasikala C."/>
            <person name="Ramana C."/>
        </authorList>
    </citation>
    <scope>NUCLEOTIDE SEQUENCE [LARGE SCALE GENOMIC DNA]</scope>
    <source>
        <strain evidence="11 12">JC272</strain>
    </source>
</reference>
<dbReference type="FunFam" id="1.10.3470.10:FF:000004">
    <property type="entry name" value="Iron compound ABC transporter, permease"/>
    <property type="match status" value="1"/>
</dbReference>